<dbReference type="CDD" id="cd07812">
    <property type="entry name" value="SRPBCC"/>
    <property type="match status" value="1"/>
</dbReference>
<evidence type="ECO:0000313" key="2">
    <source>
        <dbReference type="Proteomes" id="UP000199577"/>
    </source>
</evidence>
<dbReference type="OrthoDB" id="1011799at2"/>
<name>A0A1I1KLN2_9SPHI</name>
<dbReference type="STRING" id="623281.SAMN05421747_11677"/>
<dbReference type="Pfam" id="PF10604">
    <property type="entry name" value="Polyketide_cyc2"/>
    <property type="match status" value="1"/>
</dbReference>
<dbReference type="InterPro" id="IPR019587">
    <property type="entry name" value="Polyketide_cyclase/dehydratase"/>
</dbReference>
<reference evidence="1 2" key="1">
    <citation type="submission" date="2016-10" db="EMBL/GenBank/DDBJ databases">
        <authorList>
            <person name="de Groot N.N."/>
        </authorList>
    </citation>
    <scope>NUCLEOTIDE SEQUENCE [LARGE SCALE GENOMIC DNA]</scope>
    <source>
        <strain evidence="1 2">DSM 22900</strain>
    </source>
</reference>
<proteinExistence type="predicted"/>
<dbReference type="EMBL" id="FOLL01000016">
    <property type="protein sequence ID" value="SFC61697.1"/>
    <property type="molecule type" value="Genomic_DNA"/>
</dbReference>
<dbReference type="SUPFAM" id="SSF55961">
    <property type="entry name" value="Bet v1-like"/>
    <property type="match status" value="1"/>
</dbReference>
<sequence length="132" mass="15119">MTVIESKVTLKRPVAEVYTFLADCNNHEQLMPENVSGWSSTRDEARFTIQNMASLALKVESRMENREVVFVPSERAPFDVTLRWQVQPDGEYQTQARLTIEAELNMMMKMVAAKPLQKLADFQVEKLRAVLG</sequence>
<gene>
    <name evidence="1" type="ORF">SAMN05421747_11677</name>
</gene>
<accession>A0A1I1KLN2</accession>
<dbReference type="AlphaFoldDB" id="A0A1I1KLN2"/>
<keyword evidence="2" id="KW-1185">Reference proteome</keyword>
<organism evidence="1 2">
    <name type="scientific">Parapedobacter composti</name>
    <dbReference type="NCBI Taxonomy" id="623281"/>
    <lineage>
        <taxon>Bacteria</taxon>
        <taxon>Pseudomonadati</taxon>
        <taxon>Bacteroidota</taxon>
        <taxon>Sphingobacteriia</taxon>
        <taxon>Sphingobacteriales</taxon>
        <taxon>Sphingobacteriaceae</taxon>
        <taxon>Parapedobacter</taxon>
    </lineage>
</organism>
<protein>
    <submittedName>
        <fullName evidence="1">Polyketide cyclase / dehydrase and lipid transport</fullName>
    </submittedName>
</protein>
<dbReference type="Gene3D" id="3.30.530.20">
    <property type="match status" value="1"/>
</dbReference>
<dbReference type="RefSeq" id="WP_090974498.1">
    <property type="nucleotide sequence ID" value="NZ_FOLL01000016.1"/>
</dbReference>
<dbReference type="InterPro" id="IPR023393">
    <property type="entry name" value="START-like_dom_sf"/>
</dbReference>
<evidence type="ECO:0000313" key="1">
    <source>
        <dbReference type="EMBL" id="SFC61697.1"/>
    </source>
</evidence>
<dbReference type="Proteomes" id="UP000199577">
    <property type="component" value="Unassembled WGS sequence"/>
</dbReference>